<organism evidence="1 2">
    <name type="scientific">Cuscuta campestris</name>
    <dbReference type="NCBI Taxonomy" id="132261"/>
    <lineage>
        <taxon>Eukaryota</taxon>
        <taxon>Viridiplantae</taxon>
        <taxon>Streptophyta</taxon>
        <taxon>Embryophyta</taxon>
        <taxon>Tracheophyta</taxon>
        <taxon>Spermatophyta</taxon>
        <taxon>Magnoliopsida</taxon>
        <taxon>eudicotyledons</taxon>
        <taxon>Gunneridae</taxon>
        <taxon>Pentapetalae</taxon>
        <taxon>asterids</taxon>
        <taxon>lamiids</taxon>
        <taxon>Solanales</taxon>
        <taxon>Convolvulaceae</taxon>
        <taxon>Cuscuteae</taxon>
        <taxon>Cuscuta</taxon>
        <taxon>Cuscuta subgen. Grammica</taxon>
        <taxon>Cuscuta sect. Cleistogrammica</taxon>
    </lineage>
</organism>
<dbReference type="InterPro" id="IPR036397">
    <property type="entry name" value="RNaseH_sf"/>
</dbReference>
<proteinExistence type="predicted"/>
<protein>
    <submittedName>
        <fullName evidence="1">Uncharacterized protein</fullName>
    </submittedName>
</protein>
<name>A0A484KCL0_9ASTE</name>
<dbReference type="AlphaFoldDB" id="A0A484KCL0"/>
<sequence length="125" mass="14201">MKRMMLNEVIPAVNAKWPEARAKRVIIQQDNAKPHVHPDDPDIVQSCQEDGWNIFIKLQDESGLHREWLKTVVVVTLSPPIVVVVTSWTDKNSGRRLWTCGGKVVKNKKQHNGHSLRHKKTAAIA</sequence>
<evidence type="ECO:0000313" key="2">
    <source>
        <dbReference type="Proteomes" id="UP000595140"/>
    </source>
</evidence>
<dbReference type="PANTHER" id="PTHR47169:SF2">
    <property type="entry name" value="OS01G0541250 PROTEIN"/>
    <property type="match status" value="1"/>
</dbReference>
<gene>
    <name evidence="1" type="ORF">CCAM_LOCUS3390</name>
</gene>
<dbReference type="GO" id="GO:0003676">
    <property type="term" value="F:nucleic acid binding"/>
    <property type="evidence" value="ECO:0007669"/>
    <property type="project" value="InterPro"/>
</dbReference>
<dbReference type="Proteomes" id="UP000595140">
    <property type="component" value="Unassembled WGS sequence"/>
</dbReference>
<evidence type="ECO:0000313" key="1">
    <source>
        <dbReference type="EMBL" id="VFQ61614.1"/>
    </source>
</evidence>
<dbReference type="EMBL" id="OOIL02000182">
    <property type="protein sequence ID" value="VFQ61614.1"/>
    <property type="molecule type" value="Genomic_DNA"/>
</dbReference>
<dbReference type="PANTHER" id="PTHR47169">
    <property type="entry name" value="OS01G0541250 PROTEIN"/>
    <property type="match status" value="1"/>
</dbReference>
<dbReference type="Gene3D" id="3.30.420.10">
    <property type="entry name" value="Ribonuclease H-like superfamily/Ribonuclease H"/>
    <property type="match status" value="1"/>
</dbReference>
<dbReference type="OrthoDB" id="161505at2759"/>
<reference evidence="1 2" key="1">
    <citation type="submission" date="2018-04" db="EMBL/GenBank/DDBJ databases">
        <authorList>
            <person name="Vogel A."/>
        </authorList>
    </citation>
    <scope>NUCLEOTIDE SEQUENCE [LARGE SCALE GENOMIC DNA]</scope>
</reference>
<accession>A0A484KCL0</accession>
<keyword evidence="2" id="KW-1185">Reference proteome</keyword>